<dbReference type="InterPro" id="IPR001810">
    <property type="entry name" value="F-box_dom"/>
</dbReference>
<evidence type="ECO:0000313" key="3">
    <source>
        <dbReference type="Proteomes" id="UP000717328"/>
    </source>
</evidence>
<proteinExistence type="predicted"/>
<evidence type="ECO:0000313" key="2">
    <source>
        <dbReference type="EMBL" id="KAG5651391.1"/>
    </source>
</evidence>
<organism evidence="2 3">
    <name type="scientific">Sphagnurus paluster</name>
    <dbReference type="NCBI Taxonomy" id="117069"/>
    <lineage>
        <taxon>Eukaryota</taxon>
        <taxon>Fungi</taxon>
        <taxon>Dikarya</taxon>
        <taxon>Basidiomycota</taxon>
        <taxon>Agaricomycotina</taxon>
        <taxon>Agaricomycetes</taxon>
        <taxon>Agaricomycetidae</taxon>
        <taxon>Agaricales</taxon>
        <taxon>Tricholomatineae</taxon>
        <taxon>Lyophyllaceae</taxon>
        <taxon>Sphagnurus</taxon>
    </lineage>
</organism>
<gene>
    <name evidence="2" type="ORF">H0H81_008857</name>
</gene>
<reference evidence="2" key="2">
    <citation type="submission" date="2021-10" db="EMBL/GenBank/DDBJ databases">
        <title>Phylogenomics reveals ancestral predisposition of the termite-cultivated fungus Termitomyces towards a domesticated lifestyle.</title>
        <authorList>
            <person name="Auxier B."/>
            <person name="Grum-Grzhimaylo A."/>
            <person name="Cardenas M.E."/>
            <person name="Lodge J.D."/>
            <person name="Laessoe T."/>
            <person name="Pedersen O."/>
            <person name="Smith M.E."/>
            <person name="Kuyper T.W."/>
            <person name="Franco-Molano E.A."/>
            <person name="Baroni T.J."/>
            <person name="Aanen D.K."/>
        </authorList>
    </citation>
    <scope>NUCLEOTIDE SEQUENCE</scope>
    <source>
        <strain evidence="2">D49</strain>
    </source>
</reference>
<dbReference type="OrthoDB" id="3063971at2759"/>
<keyword evidence="3" id="KW-1185">Reference proteome</keyword>
<evidence type="ECO:0000259" key="1">
    <source>
        <dbReference type="Pfam" id="PF12937"/>
    </source>
</evidence>
<protein>
    <recommendedName>
        <fullName evidence="1">F-box domain-containing protein</fullName>
    </recommendedName>
</protein>
<dbReference type="AlphaFoldDB" id="A0A9P7KL98"/>
<accession>A0A9P7KL98</accession>
<dbReference type="Proteomes" id="UP000717328">
    <property type="component" value="Unassembled WGS sequence"/>
</dbReference>
<dbReference type="Gene3D" id="1.20.1280.50">
    <property type="match status" value="1"/>
</dbReference>
<dbReference type="Pfam" id="PF12937">
    <property type="entry name" value="F-box-like"/>
    <property type="match status" value="1"/>
</dbReference>
<reference evidence="2" key="1">
    <citation type="submission" date="2021-02" db="EMBL/GenBank/DDBJ databases">
        <authorList>
            <person name="Nieuwenhuis M."/>
            <person name="Van De Peppel L.J.J."/>
        </authorList>
    </citation>
    <scope>NUCLEOTIDE SEQUENCE</scope>
    <source>
        <strain evidence="2">D49</strain>
    </source>
</reference>
<sequence>MSKIHALPLELLQNIFSFCLPTSKYKMFPKEAPLLLTHICRRWREVAFSTPQFWTHLHVFARFGTDDNLTKKDLISRYGEAIKVWLNRASGLPLSISFVTADSEECHEFERDDRLGSDPHILGIIASFSRTWFHLNLKVKYQQLTHFSHLTENDVPLLKTIEIESFGTRWPARKQPLPFLSAPSLKSVFFWNNWLLSELHPLPIRWGTLTTLSILSWHDMVTSLDLDMAVTLLSQCSNLVVCSLRIMSRLKYSSAWSDSAEPQFHPPPLQLYHLEELRVYPEHGPTSFLEHWTTFFEALQVPEIRHLEVTGCHDKVPQLPFMPIILRPHKIETMTLVAHGSKEDLIECLRATPLLRRLALSSQTCHHEFWTDDVANPSMDESLLHYLTASAPFDDEPQSDTLTLCPFLEEIEFIFPLNLAISVERIMPFLLSRTTLAPADVSRLRRAHLYLPLVESQDSVHDVLNSCTELGTALQAGLDLYMFYYPETKPKHCPQSSAVFPAERDFTISQPHDDWKPRSEIPHLRRW</sequence>
<feature type="domain" description="F-box" evidence="1">
    <location>
        <begin position="5"/>
        <end position="58"/>
    </location>
</feature>
<comment type="caution">
    <text evidence="2">The sequence shown here is derived from an EMBL/GenBank/DDBJ whole genome shotgun (WGS) entry which is preliminary data.</text>
</comment>
<name>A0A9P7KL98_9AGAR</name>
<dbReference type="EMBL" id="JABCKI010000250">
    <property type="protein sequence ID" value="KAG5651391.1"/>
    <property type="molecule type" value="Genomic_DNA"/>
</dbReference>